<evidence type="ECO:0000256" key="1">
    <source>
        <dbReference type="SAM" id="SignalP"/>
    </source>
</evidence>
<dbReference type="AlphaFoldDB" id="A0A847SMJ1"/>
<name>A0A847SMJ1_9BACT</name>
<feature type="chain" id="PRO_5032779811" evidence="1">
    <location>
        <begin position="18"/>
        <end position="276"/>
    </location>
</feature>
<dbReference type="Pfam" id="PF09697">
    <property type="entry name" value="Porph_ging"/>
    <property type="match status" value="1"/>
</dbReference>
<organism evidence="2 3">
    <name type="scientific">Chitinophaga eiseniae</name>
    <dbReference type="NCBI Taxonomy" id="634771"/>
    <lineage>
        <taxon>Bacteria</taxon>
        <taxon>Pseudomonadati</taxon>
        <taxon>Bacteroidota</taxon>
        <taxon>Chitinophagia</taxon>
        <taxon>Chitinophagales</taxon>
        <taxon>Chitinophagaceae</taxon>
        <taxon>Chitinophaga</taxon>
    </lineage>
</organism>
<accession>A0A847SMJ1</accession>
<keyword evidence="1" id="KW-0732">Signal</keyword>
<feature type="signal peptide" evidence="1">
    <location>
        <begin position="1"/>
        <end position="17"/>
    </location>
</feature>
<reference evidence="2 3" key="1">
    <citation type="submission" date="2020-04" db="EMBL/GenBank/DDBJ databases">
        <authorList>
            <person name="Yin C."/>
        </authorList>
    </citation>
    <scope>NUCLEOTIDE SEQUENCE [LARGE SCALE GENOMIC DNA]</scope>
    <source>
        <strain evidence="2 3">Ak56</strain>
    </source>
</reference>
<proteinExistence type="predicted"/>
<keyword evidence="3" id="KW-1185">Reference proteome</keyword>
<dbReference type="EMBL" id="JABAHZ010000002">
    <property type="protein sequence ID" value="NLR78586.1"/>
    <property type="molecule type" value="Genomic_DNA"/>
</dbReference>
<evidence type="ECO:0000313" key="2">
    <source>
        <dbReference type="EMBL" id="NLR78586.1"/>
    </source>
</evidence>
<sequence>MKKMMIFFFLICTNVFGQVSPFKCSIEVIYKMTYQPDSTNDLSRSSEYMGLFVGDSCSLFQSINSYYTDSAMYAENTKGNAIGPSVSFYNDNPTKFRYHVLKTQEGIHTYDRFSSVVALLYKYSEERYIFQWNVLNDTTTIATLHCQKAETVFGNRKWYAWFAPDIPVSDGPYKFSGLPGLIVKISDSQNYWNFDLISISNVDRVIRPYYYKSPLRLKNKEEFFHLKEKYQKNPLEMDEASGRISIMSGREAYSKRAQEKAKADNNWIEIYHYRNR</sequence>
<dbReference type="NCBIfam" id="TIGR01200">
    <property type="entry name" value="GLPGLI"/>
    <property type="match status" value="1"/>
</dbReference>
<dbReference type="RefSeq" id="WP_168737983.1">
    <property type="nucleotide sequence ID" value="NZ_JABAHZ010000002.1"/>
</dbReference>
<dbReference type="InterPro" id="IPR005901">
    <property type="entry name" value="GLPGLI"/>
</dbReference>
<gene>
    <name evidence="2" type="ORF">HGH91_08120</name>
</gene>
<protein>
    <submittedName>
        <fullName evidence="2">GLPGLI family protein</fullName>
    </submittedName>
</protein>
<evidence type="ECO:0000313" key="3">
    <source>
        <dbReference type="Proteomes" id="UP000552864"/>
    </source>
</evidence>
<comment type="caution">
    <text evidence="2">The sequence shown here is derived from an EMBL/GenBank/DDBJ whole genome shotgun (WGS) entry which is preliminary data.</text>
</comment>
<dbReference type="Proteomes" id="UP000552864">
    <property type="component" value="Unassembled WGS sequence"/>
</dbReference>